<dbReference type="Proteomes" id="UP000034701">
    <property type="component" value="Unassembled WGS sequence"/>
</dbReference>
<proteinExistence type="predicted"/>
<keyword evidence="2" id="KW-0812">Transmembrane</keyword>
<dbReference type="AlphaFoldDB" id="A0A0G0JZK0"/>
<accession>A0A0G0JZK0</accession>
<reference evidence="4 5" key="1">
    <citation type="journal article" date="2015" name="Nature">
        <title>rRNA introns, odd ribosomes, and small enigmatic genomes across a large radiation of phyla.</title>
        <authorList>
            <person name="Brown C.T."/>
            <person name="Hug L.A."/>
            <person name="Thomas B.C."/>
            <person name="Sharon I."/>
            <person name="Castelle C.J."/>
            <person name="Singh A."/>
            <person name="Wilkins M.J."/>
            <person name="Williams K.H."/>
            <person name="Banfield J.F."/>
        </authorList>
    </citation>
    <scope>NUCLEOTIDE SEQUENCE [LARGE SCALE GENOMIC DNA]</scope>
</reference>
<feature type="transmembrane region" description="Helical" evidence="2">
    <location>
        <begin position="594"/>
        <end position="615"/>
    </location>
</feature>
<dbReference type="EMBL" id="LBTA01000006">
    <property type="protein sequence ID" value="KKQ33776.1"/>
    <property type="molecule type" value="Genomic_DNA"/>
</dbReference>
<sequence length="665" mass="72284">MKIIMKKITLYGLFALLILGFATVPSSTKADFFDDFVDFLDPTQHIGNILEGRPQDNLPPLPGLPIDLDLSTTVVKNYYTPSYNPPHQPSPAPRAVCQDINAINYYGTLPCRYYHQTTPVAYYKPYSNYYYDYRPFIGNLSVSLRADDSNIDFEDNTTLRWSSSNADTCRASNGDNGWSGSIDTSGSFNTRSLTDTTTYRITCYNNSDSTSDSVIVYVDDDEDESNEPDVTTRSATNVGAGSATLNGRVEGNGSSVRAWFEYGTNTNFGYLTSKSSYGSRSTDYNKNISGLTPNTTYYFRAVAENSRDTVYGNIFYFNTGGSPVNNIVNIQPTVTISADSTNIAYNSSTNIRWFTTNASSCFASGGSASWAGVKNIGPGSFYTGLLTSSKTYIIICSNNAGSFTDSVTVTVRGQVTAIPASNSKPTPTSLVLINSSVDRNQPITPTLDNTRPRPGDEINYTVSYQNIGNASITGLILRIDLPYQVDYIFSNPNNPIRSGNTLVFNLGTLKANGQDTVTVRLRVQNNVPAGINLSFPATLSYIDPSNFPQSVVANVSAQVWSEPAPALAPSSIDENENVLLGANAFGAGFLPTNLLGWSLLLVLILLLILIAKHLFGSNQPFAFHKQIIPVSSHPLDLDKETTATIKTQEGGINNKENGNFSDADK</sequence>
<dbReference type="Pfam" id="PF01345">
    <property type="entry name" value="DUF11"/>
    <property type="match status" value="1"/>
</dbReference>
<evidence type="ECO:0000313" key="5">
    <source>
        <dbReference type="Proteomes" id="UP000034701"/>
    </source>
</evidence>
<feature type="compositionally biased region" description="Polar residues" evidence="1">
    <location>
        <begin position="228"/>
        <end position="245"/>
    </location>
</feature>
<keyword evidence="2" id="KW-0472">Membrane</keyword>
<keyword evidence="2" id="KW-1133">Transmembrane helix</keyword>
<name>A0A0G0JZK0_9BACT</name>
<evidence type="ECO:0000256" key="1">
    <source>
        <dbReference type="SAM" id="MobiDB-lite"/>
    </source>
</evidence>
<dbReference type="InterPro" id="IPR001434">
    <property type="entry name" value="OmcB-like_DUF11"/>
</dbReference>
<comment type="caution">
    <text evidence="4">The sequence shown here is derived from an EMBL/GenBank/DDBJ whole genome shotgun (WGS) entry which is preliminary data.</text>
</comment>
<feature type="region of interest" description="Disordered" evidence="1">
    <location>
        <begin position="222"/>
        <end position="246"/>
    </location>
</feature>
<feature type="domain" description="DUF11" evidence="3">
    <location>
        <begin position="443"/>
        <end position="526"/>
    </location>
</feature>
<organism evidence="4 5">
    <name type="scientific">Candidatus Nomurabacteria bacterium GW2011_GWA1_37_20</name>
    <dbReference type="NCBI Taxonomy" id="1618729"/>
    <lineage>
        <taxon>Bacteria</taxon>
        <taxon>Candidatus Nomuraibacteriota</taxon>
    </lineage>
</organism>
<evidence type="ECO:0000259" key="3">
    <source>
        <dbReference type="Pfam" id="PF01345"/>
    </source>
</evidence>
<gene>
    <name evidence="4" type="ORF">US45_C0006G0003</name>
</gene>
<protein>
    <recommendedName>
        <fullName evidence="3">DUF11 domain-containing protein</fullName>
    </recommendedName>
</protein>
<evidence type="ECO:0000256" key="2">
    <source>
        <dbReference type="SAM" id="Phobius"/>
    </source>
</evidence>
<evidence type="ECO:0000313" key="4">
    <source>
        <dbReference type="EMBL" id="KKQ33776.1"/>
    </source>
</evidence>